<name>A0A0B9G010_9GAMM</name>
<organism evidence="1 2">
    <name type="scientific">Photobacterium gaetbulicola</name>
    <dbReference type="NCBI Taxonomy" id="1295392"/>
    <lineage>
        <taxon>Bacteria</taxon>
        <taxon>Pseudomonadati</taxon>
        <taxon>Pseudomonadota</taxon>
        <taxon>Gammaproteobacteria</taxon>
        <taxon>Vibrionales</taxon>
        <taxon>Vibrionaceae</taxon>
        <taxon>Photobacterium</taxon>
    </lineage>
</organism>
<evidence type="ECO:0008006" key="3">
    <source>
        <dbReference type="Google" id="ProtNLM"/>
    </source>
</evidence>
<protein>
    <recommendedName>
        <fullName evidence="3">PNPLA domain-containing protein</fullName>
    </recommendedName>
</protein>
<proteinExistence type="predicted"/>
<reference evidence="1 2" key="1">
    <citation type="submission" date="2014-12" db="EMBL/GenBank/DDBJ databases">
        <title>Genome sequencing of Photobacterium gaetbulicola AD005a.</title>
        <authorList>
            <person name="Adrian T.G.S."/>
            <person name="Chan K.G."/>
        </authorList>
    </citation>
    <scope>NUCLEOTIDE SEQUENCE [LARGE SCALE GENOMIC DNA]</scope>
    <source>
        <strain evidence="1 2">AD005a</strain>
    </source>
</reference>
<dbReference type="Proteomes" id="UP000031278">
    <property type="component" value="Unassembled WGS sequence"/>
</dbReference>
<dbReference type="RefSeq" id="WP_039466743.1">
    <property type="nucleotide sequence ID" value="NZ_JWLZ01000188.1"/>
</dbReference>
<dbReference type="InterPro" id="IPR016035">
    <property type="entry name" value="Acyl_Trfase/lysoPLipase"/>
</dbReference>
<comment type="caution">
    <text evidence="1">The sequence shown here is derived from an EMBL/GenBank/DDBJ whole genome shotgun (WGS) entry which is preliminary data.</text>
</comment>
<dbReference type="SUPFAM" id="SSF52151">
    <property type="entry name" value="FabD/lysophospholipase-like"/>
    <property type="match status" value="1"/>
</dbReference>
<sequence length="67" mass="7288">MVFDNSRALIVEGGAIRGIFASGVLDAFMATDFRPYDFAMGVEAGHSHIANLMGRHGLTEENCHFCI</sequence>
<dbReference type="EMBL" id="JWLZ01000188">
    <property type="protein sequence ID" value="KHT61929.1"/>
    <property type="molecule type" value="Genomic_DNA"/>
</dbReference>
<gene>
    <name evidence="1" type="ORF">RJ45_20600</name>
</gene>
<evidence type="ECO:0000313" key="2">
    <source>
        <dbReference type="Proteomes" id="UP000031278"/>
    </source>
</evidence>
<evidence type="ECO:0000313" key="1">
    <source>
        <dbReference type="EMBL" id="KHT61929.1"/>
    </source>
</evidence>
<accession>A0A0B9G010</accession>
<dbReference type="AlphaFoldDB" id="A0A0B9G010"/>